<dbReference type="InterPro" id="IPR001245">
    <property type="entry name" value="Ser-Thr/Tyr_kinase_cat_dom"/>
</dbReference>
<dbReference type="GeneID" id="114327785"/>
<protein>
    <recommendedName>
        <fullName evidence="1">Protein kinase domain-containing protein</fullName>
    </recommendedName>
</protein>
<dbReference type="SUPFAM" id="SSF56112">
    <property type="entry name" value="Protein kinase-like (PK-like)"/>
    <property type="match status" value="1"/>
</dbReference>
<dbReference type="PANTHER" id="PTHR24416">
    <property type="entry name" value="TYROSINE-PROTEIN KINASE RECEPTOR"/>
    <property type="match status" value="1"/>
</dbReference>
<name>A0ABM5IGK2_DIAVI</name>
<sequence>MNNPFLQYDFLQHMFRDQMFLQNRNTYSTDSTDTTDTDSTIDFEPMVPQKKEYEPKMTDLELVEKTVSRMKTDKDFLLILQNILNVCNDSEKFEEVNLGVLRGFAQLLDEISDDNCEKPLKLISTTLSERFLTKELLKFTYTTNKVTKLACLATGGFGRIFIGTLEKTDGSKNKVIIKKSLPGKEKFLKSEATILSQLDHKNIIKMVSFVPDSMELVMEFMEKGRLDQFLEGEKVPKKRFYNIILDIITGMEYLEQNKIIHRDLASRNIFVGLNMECKIGDFGLAVKVTRPDGIYKEQDGGILGYHTPPSVIISQEYSIKSDIWAFGLLVWEMHFIKYGGFLFMLKPILDRFRFSGELPYDTVAPRIRNYVLRMMHEDSSRRPPWAEIKKFFSSSV</sequence>
<accession>A0ABM5IGK2</accession>
<dbReference type="RefSeq" id="XP_028132296.2">
    <property type="nucleotide sequence ID" value="XM_028276495.2"/>
</dbReference>
<reference evidence="2" key="1">
    <citation type="submission" date="2025-05" db="UniProtKB">
        <authorList>
            <consortium name="EnsemblMetazoa"/>
        </authorList>
    </citation>
    <scope>IDENTIFICATION</scope>
</reference>
<feature type="domain" description="Protein kinase" evidence="1">
    <location>
        <begin position="146"/>
        <end position="392"/>
    </location>
</feature>
<dbReference type="EnsemblMetazoa" id="XM_028276495.2">
    <property type="protein sequence ID" value="XP_028132296.2"/>
    <property type="gene ID" value="LOC114327785"/>
</dbReference>
<keyword evidence="3" id="KW-1185">Reference proteome</keyword>
<dbReference type="InterPro" id="IPR011009">
    <property type="entry name" value="Kinase-like_dom_sf"/>
</dbReference>
<dbReference type="PROSITE" id="PS50011">
    <property type="entry name" value="PROTEIN_KINASE_DOM"/>
    <property type="match status" value="1"/>
</dbReference>
<dbReference type="Proteomes" id="UP001652700">
    <property type="component" value="Unplaced"/>
</dbReference>
<dbReference type="SMART" id="SM00219">
    <property type="entry name" value="TyrKc"/>
    <property type="match status" value="1"/>
</dbReference>
<dbReference type="PROSITE" id="PS00109">
    <property type="entry name" value="PROTEIN_KINASE_TYR"/>
    <property type="match status" value="1"/>
</dbReference>
<dbReference type="Gene3D" id="1.10.510.10">
    <property type="entry name" value="Transferase(Phosphotransferase) domain 1"/>
    <property type="match status" value="1"/>
</dbReference>
<dbReference type="InterPro" id="IPR000719">
    <property type="entry name" value="Prot_kinase_dom"/>
</dbReference>
<evidence type="ECO:0000259" key="1">
    <source>
        <dbReference type="PROSITE" id="PS50011"/>
    </source>
</evidence>
<dbReference type="InterPro" id="IPR008266">
    <property type="entry name" value="Tyr_kinase_AS"/>
</dbReference>
<dbReference type="Pfam" id="PF07714">
    <property type="entry name" value="PK_Tyr_Ser-Thr"/>
    <property type="match status" value="1"/>
</dbReference>
<dbReference type="PANTHER" id="PTHR24416:SF611">
    <property type="entry name" value="TYROSINE-PROTEIN KINASE TRANSMEMBRANE RECEPTOR ROR"/>
    <property type="match status" value="1"/>
</dbReference>
<dbReference type="InterPro" id="IPR050122">
    <property type="entry name" value="RTK"/>
</dbReference>
<dbReference type="PRINTS" id="PR00109">
    <property type="entry name" value="TYRKINASE"/>
</dbReference>
<evidence type="ECO:0000313" key="2">
    <source>
        <dbReference type="EnsemblMetazoa" id="XP_028132296.2"/>
    </source>
</evidence>
<dbReference type="InterPro" id="IPR020635">
    <property type="entry name" value="Tyr_kinase_cat_dom"/>
</dbReference>
<evidence type="ECO:0000313" key="3">
    <source>
        <dbReference type="Proteomes" id="UP001652700"/>
    </source>
</evidence>
<organism evidence="2 3">
    <name type="scientific">Diabrotica virgifera virgifera</name>
    <name type="common">western corn rootworm</name>
    <dbReference type="NCBI Taxonomy" id="50390"/>
    <lineage>
        <taxon>Eukaryota</taxon>
        <taxon>Metazoa</taxon>
        <taxon>Ecdysozoa</taxon>
        <taxon>Arthropoda</taxon>
        <taxon>Hexapoda</taxon>
        <taxon>Insecta</taxon>
        <taxon>Pterygota</taxon>
        <taxon>Neoptera</taxon>
        <taxon>Endopterygota</taxon>
        <taxon>Coleoptera</taxon>
        <taxon>Polyphaga</taxon>
        <taxon>Cucujiformia</taxon>
        <taxon>Chrysomeloidea</taxon>
        <taxon>Chrysomelidae</taxon>
        <taxon>Galerucinae</taxon>
        <taxon>Diabroticina</taxon>
        <taxon>Diabroticites</taxon>
        <taxon>Diabrotica</taxon>
    </lineage>
</organism>
<proteinExistence type="predicted"/>